<keyword evidence="9" id="KW-1185">Reference proteome</keyword>
<dbReference type="NCBIfam" id="TIGR02937">
    <property type="entry name" value="sigma70-ECF"/>
    <property type="match status" value="1"/>
</dbReference>
<dbReference type="InterPro" id="IPR013249">
    <property type="entry name" value="RNA_pol_sigma70_r4_t2"/>
</dbReference>
<dbReference type="GO" id="GO:0003677">
    <property type="term" value="F:DNA binding"/>
    <property type="evidence" value="ECO:0007669"/>
    <property type="project" value="UniProtKB-KW"/>
</dbReference>
<dbReference type="STRING" id="236814.IX39_09125"/>
<accession>A0A085Z8K1</accession>
<keyword evidence="4" id="KW-0238">DNA-binding</keyword>
<feature type="domain" description="RNA polymerase sigma-70 region 2" evidence="6">
    <location>
        <begin position="22"/>
        <end position="86"/>
    </location>
</feature>
<evidence type="ECO:0000256" key="2">
    <source>
        <dbReference type="ARBA" id="ARBA00023015"/>
    </source>
</evidence>
<name>A0A085Z8K1_9FLAO</name>
<gene>
    <name evidence="8" type="ORF">IX39_09125</name>
</gene>
<dbReference type="InterPro" id="IPR036388">
    <property type="entry name" value="WH-like_DNA-bd_sf"/>
</dbReference>
<comment type="caution">
    <text evidence="8">The sequence shown here is derived from an EMBL/GenBank/DDBJ whole genome shotgun (WGS) entry which is preliminary data.</text>
</comment>
<dbReference type="SUPFAM" id="SSF88946">
    <property type="entry name" value="Sigma2 domain of RNA polymerase sigma factors"/>
    <property type="match status" value="1"/>
</dbReference>
<dbReference type="Proteomes" id="UP000028713">
    <property type="component" value="Unassembled WGS sequence"/>
</dbReference>
<dbReference type="PANTHER" id="PTHR43133:SF8">
    <property type="entry name" value="RNA POLYMERASE SIGMA FACTOR HI_1459-RELATED"/>
    <property type="match status" value="1"/>
</dbReference>
<dbReference type="AlphaFoldDB" id="A0A085Z8K1"/>
<protein>
    <submittedName>
        <fullName evidence="8">ECF subfamily RNA polymerase sigma-24 subunit</fullName>
    </submittedName>
</protein>
<organism evidence="8 9">
    <name type="scientific">Chryseobacterium formosense</name>
    <dbReference type="NCBI Taxonomy" id="236814"/>
    <lineage>
        <taxon>Bacteria</taxon>
        <taxon>Pseudomonadati</taxon>
        <taxon>Bacteroidota</taxon>
        <taxon>Flavobacteriia</taxon>
        <taxon>Flavobacteriales</taxon>
        <taxon>Weeksellaceae</taxon>
        <taxon>Chryseobacterium group</taxon>
        <taxon>Chryseobacterium</taxon>
    </lineage>
</organism>
<dbReference type="eggNOG" id="COG1595">
    <property type="taxonomic scope" value="Bacteria"/>
</dbReference>
<evidence type="ECO:0000259" key="7">
    <source>
        <dbReference type="Pfam" id="PF08281"/>
    </source>
</evidence>
<evidence type="ECO:0000256" key="3">
    <source>
        <dbReference type="ARBA" id="ARBA00023082"/>
    </source>
</evidence>
<dbReference type="PANTHER" id="PTHR43133">
    <property type="entry name" value="RNA POLYMERASE ECF-TYPE SIGMA FACTO"/>
    <property type="match status" value="1"/>
</dbReference>
<dbReference type="OrthoDB" id="9784272at2"/>
<dbReference type="InterPro" id="IPR013325">
    <property type="entry name" value="RNA_pol_sigma_r2"/>
</dbReference>
<keyword evidence="5" id="KW-0804">Transcription</keyword>
<dbReference type="Pfam" id="PF08281">
    <property type="entry name" value="Sigma70_r4_2"/>
    <property type="match status" value="1"/>
</dbReference>
<evidence type="ECO:0000313" key="8">
    <source>
        <dbReference type="EMBL" id="KFF00765.1"/>
    </source>
</evidence>
<keyword evidence="2" id="KW-0805">Transcription regulation</keyword>
<dbReference type="InterPro" id="IPR039425">
    <property type="entry name" value="RNA_pol_sigma-70-like"/>
</dbReference>
<evidence type="ECO:0000256" key="4">
    <source>
        <dbReference type="ARBA" id="ARBA00023125"/>
    </source>
</evidence>
<sequence length="192" mass="22675">MEIVEKVPMPQKEKENIISQTVSNYGGKLMSFIRPKVKNTEDAEDILQEVWYQFSSLTNLSEIVNVGGWLYRVTANKITDKYRKKKTENLEDFVYEDEDGEFSIKDILLMDESAGPEVKMFQDEIWKKLFEALEELPEKQRLVYTENELNDKTLQQIADEQGENIKTIISRKNYAVKHLRNRLRKLYEDLNN</sequence>
<dbReference type="GO" id="GO:0006352">
    <property type="term" value="P:DNA-templated transcription initiation"/>
    <property type="evidence" value="ECO:0007669"/>
    <property type="project" value="InterPro"/>
</dbReference>
<proteinExistence type="inferred from homology"/>
<evidence type="ECO:0000256" key="5">
    <source>
        <dbReference type="ARBA" id="ARBA00023163"/>
    </source>
</evidence>
<dbReference type="CDD" id="cd06171">
    <property type="entry name" value="Sigma70_r4"/>
    <property type="match status" value="1"/>
</dbReference>
<dbReference type="Gene3D" id="1.10.10.10">
    <property type="entry name" value="Winged helix-like DNA-binding domain superfamily/Winged helix DNA-binding domain"/>
    <property type="match status" value="1"/>
</dbReference>
<dbReference type="GO" id="GO:0016987">
    <property type="term" value="F:sigma factor activity"/>
    <property type="evidence" value="ECO:0007669"/>
    <property type="project" value="UniProtKB-KW"/>
</dbReference>
<dbReference type="Pfam" id="PF04542">
    <property type="entry name" value="Sigma70_r2"/>
    <property type="match status" value="1"/>
</dbReference>
<feature type="domain" description="RNA polymerase sigma factor 70 region 4 type 2" evidence="7">
    <location>
        <begin position="129"/>
        <end position="179"/>
    </location>
</feature>
<evidence type="ECO:0000256" key="1">
    <source>
        <dbReference type="ARBA" id="ARBA00010641"/>
    </source>
</evidence>
<dbReference type="SUPFAM" id="SSF88659">
    <property type="entry name" value="Sigma3 and sigma4 domains of RNA polymerase sigma factors"/>
    <property type="match status" value="1"/>
</dbReference>
<keyword evidence="3" id="KW-0731">Sigma factor</keyword>
<dbReference type="InterPro" id="IPR007627">
    <property type="entry name" value="RNA_pol_sigma70_r2"/>
</dbReference>
<comment type="similarity">
    <text evidence="1">Belongs to the sigma-70 factor family. ECF subfamily.</text>
</comment>
<evidence type="ECO:0000259" key="6">
    <source>
        <dbReference type="Pfam" id="PF04542"/>
    </source>
</evidence>
<evidence type="ECO:0000313" key="9">
    <source>
        <dbReference type="Proteomes" id="UP000028713"/>
    </source>
</evidence>
<reference evidence="8 9" key="1">
    <citation type="submission" date="2014-07" db="EMBL/GenBank/DDBJ databases">
        <title>Genome of Chryseobacterium formosense LMG 24722.</title>
        <authorList>
            <person name="Pipes S.E."/>
            <person name="Stropko S.J."/>
            <person name="Newman J.D."/>
        </authorList>
    </citation>
    <scope>NUCLEOTIDE SEQUENCE [LARGE SCALE GENOMIC DNA]</scope>
    <source>
        <strain evidence="8 9">LMG 24722</strain>
    </source>
</reference>
<dbReference type="InterPro" id="IPR013324">
    <property type="entry name" value="RNA_pol_sigma_r3/r4-like"/>
</dbReference>
<dbReference type="Gene3D" id="1.10.1740.10">
    <property type="match status" value="1"/>
</dbReference>
<dbReference type="InterPro" id="IPR014284">
    <property type="entry name" value="RNA_pol_sigma-70_dom"/>
</dbReference>
<dbReference type="EMBL" id="JPRP01000001">
    <property type="protein sequence ID" value="KFF00765.1"/>
    <property type="molecule type" value="Genomic_DNA"/>
</dbReference>